<dbReference type="GeneID" id="85474278"/>
<dbReference type="RefSeq" id="XP_060450175.1">
    <property type="nucleotide sequence ID" value="XM_060589416.1"/>
</dbReference>
<dbReference type="Proteomes" id="UP001243989">
    <property type="component" value="Unassembled WGS sequence"/>
</dbReference>
<dbReference type="AlphaFoldDB" id="A0AAJ0A313"/>
<proteinExistence type="predicted"/>
<evidence type="ECO:0000313" key="1">
    <source>
        <dbReference type="EMBL" id="KAK1654131.1"/>
    </source>
</evidence>
<accession>A0AAJ0A313</accession>
<keyword evidence="2" id="KW-1185">Reference proteome</keyword>
<organism evidence="1 2">
    <name type="scientific">Colletotrichum phormii</name>
    <dbReference type="NCBI Taxonomy" id="359342"/>
    <lineage>
        <taxon>Eukaryota</taxon>
        <taxon>Fungi</taxon>
        <taxon>Dikarya</taxon>
        <taxon>Ascomycota</taxon>
        <taxon>Pezizomycotina</taxon>
        <taxon>Sordariomycetes</taxon>
        <taxon>Hypocreomycetidae</taxon>
        <taxon>Glomerellales</taxon>
        <taxon>Glomerellaceae</taxon>
        <taxon>Colletotrichum</taxon>
        <taxon>Colletotrichum acutatum species complex</taxon>
    </lineage>
</organism>
<evidence type="ECO:0000313" key="2">
    <source>
        <dbReference type="Proteomes" id="UP001243989"/>
    </source>
</evidence>
<name>A0AAJ0A313_9PEZI</name>
<protein>
    <submittedName>
        <fullName evidence="1">Uncharacterized protein</fullName>
    </submittedName>
</protein>
<dbReference type="EMBL" id="JAHMHQ010000002">
    <property type="protein sequence ID" value="KAK1654131.1"/>
    <property type="molecule type" value="Genomic_DNA"/>
</dbReference>
<comment type="caution">
    <text evidence="1">The sequence shown here is derived from an EMBL/GenBank/DDBJ whole genome shotgun (WGS) entry which is preliminary data.</text>
</comment>
<reference evidence="1" key="1">
    <citation type="submission" date="2021-06" db="EMBL/GenBank/DDBJ databases">
        <title>Comparative genomics, transcriptomics and evolutionary studies reveal genomic signatures of adaptation to plant cell wall in hemibiotrophic fungi.</title>
        <authorList>
            <consortium name="DOE Joint Genome Institute"/>
            <person name="Baroncelli R."/>
            <person name="Diaz J.F."/>
            <person name="Benocci T."/>
            <person name="Peng M."/>
            <person name="Battaglia E."/>
            <person name="Haridas S."/>
            <person name="Andreopoulos W."/>
            <person name="Labutti K."/>
            <person name="Pangilinan J."/>
            <person name="Floch G.L."/>
            <person name="Makela M.R."/>
            <person name="Henrissat B."/>
            <person name="Grigoriev I.V."/>
            <person name="Crouch J.A."/>
            <person name="De Vries R.P."/>
            <person name="Sukno S.A."/>
            <person name="Thon M.R."/>
        </authorList>
    </citation>
    <scope>NUCLEOTIDE SEQUENCE</scope>
    <source>
        <strain evidence="1">CBS 102054</strain>
    </source>
</reference>
<sequence length="79" mass="9092">MITMFDYVFWRSNDTCSSAWNIGRRCGFGWWSGPFKQPFVLFTPNGEILGLNFLLPHTTTELDIITIIRLHTGRKALPS</sequence>
<gene>
    <name evidence="1" type="ORF">BDP81DRAFT_415044</name>
</gene>